<dbReference type="InterPro" id="IPR038765">
    <property type="entry name" value="Papain-like_cys_pep_sf"/>
</dbReference>
<dbReference type="AlphaFoldDB" id="A0ABD0TE33"/>
<accession>A0ABD0TE33</accession>
<feature type="signal peptide" evidence="1">
    <location>
        <begin position="1"/>
        <end position="19"/>
    </location>
</feature>
<dbReference type="EMBL" id="JBEDNZ010000006">
    <property type="protein sequence ID" value="KAL0841338.1"/>
    <property type="molecule type" value="Genomic_DNA"/>
</dbReference>
<name>A0ABD0TE33_LOXSC</name>
<dbReference type="Pfam" id="PF08246">
    <property type="entry name" value="Inhibitor_I29"/>
    <property type="match status" value="1"/>
</dbReference>
<organism evidence="3 4">
    <name type="scientific">Loxostege sticticalis</name>
    <name type="common">Beet webworm moth</name>
    <dbReference type="NCBI Taxonomy" id="481309"/>
    <lineage>
        <taxon>Eukaryota</taxon>
        <taxon>Metazoa</taxon>
        <taxon>Ecdysozoa</taxon>
        <taxon>Arthropoda</taxon>
        <taxon>Hexapoda</taxon>
        <taxon>Insecta</taxon>
        <taxon>Pterygota</taxon>
        <taxon>Neoptera</taxon>
        <taxon>Endopterygota</taxon>
        <taxon>Lepidoptera</taxon>
        <taxon>Glossata</taxon>
        <taxon>Ditrysia</taxon>
        <taxon>Pyraloidea</taxon>
        <taxon>Crambidae</taxon>
        <taxon>Pyraustinae</taxon>
        <taxon>Loxostege</taxon>
    </lineage>
</organism>
<dbReference type="SUPFAM" id="SSF54001">
    <property type="entry name" value="Cysteine proteinases"/>
    <property type="match status" value="1"/>
</dbReference>
<feature type="chain" id="PRO_5044818233" description="Cathepsin propeptide inhibitor domain-containing protein" evidence="1">
    <location>
        <begin position="20"/>
        <end position="116"/>
    </location>
</feature>
<evidence type="ECO:0000256" key="1">
    <source>
        <dbReference type="SAM" id="SignalP"/>
    </source>
</evidence>
<evidence type="ECO:0000259" key="2">
    <source>
        <dbReference type="SMART" id="SM00848"/>
    </source>
</evidence>
<evidence type="ECO:0000313" key="3">
    <source>
        <dbReference type="EMBL" id="KAL0841338.1"/>
    </source>
</evidence>
<dbReference type="SMART" id="SM00848">
    <property type="entry name" value="Inhibitor_I29"/>
    <property type="match status" value="1"/>
</dbReference>
<dbReference type="InterPro" id="IPR013201">
    <property type="entry name" value="Prot_inhib_I29"/>
</dbReference>
<keyword evidence="1" id="KW-0732">Signal</keyword>
<comment type="caution">
    <text evidence="3">The sequence shown here is derived from an EMBL/GenBank/DDBJ whole genome shotgun (WGS) entry which is preliminary data.</text>
</comment>
<dbReference type="Gene3D" id="1.10.287.2250">
    <property type="match status" value="1"/>
</dbReference>
<feature type="domain" description="Cathepsin propeptide inhibitor" evidence="2">
    <location>
        <begin position="35"/>
        <end position="91"/>
    </location>
</feature>
<protein>
    <recommendedName>
        <fullName evidence="2">Cathepsin propeptide inhibitor domain-containing protein</fullName>
    </recommendedName>
</protein>
<dbReference type="Proteomes" id="UP001549921">
    <property type="component" value="Unassembled WGS sequence"/>
</dbReference>
<proteinExistence type="predicted"/>
<evidence type="ECO:0000313" key="4">
    <source>
        <dbReference type="Proteomes" id="UP001549921"/>
    </source>
</evidence>
<sequence>MKLIVFIVISVLSVFVVSANPQKPHYDLRDAPFLFLKFVRDHDRQYKNSEDVLIHFAAFITNLDDINKQNEKSSSAVFDINEFADYTKEEFEHLLAYKKKHSKYSFIKIYHLLNYC</sequence>
<gene>
    <name evidence="3" type="ORF">ABMA28_015050</name>
</gene>
<reference evidence="3 4" key="1">
    <citation type="submission" date="2024-06" db="EMBL/GenBank/DDBJ databases">
        <title>A chromosome-level genome assembly of beet webworm, Loxostege sticticalis.</title>
        <authorList>
            <person name="Zhang Y."/>
        </authorList>
    </citation>
    <scope>NUCLEOTIDE SEQUENCE [LARGE SCALE GENOMIC DNA]</scope>
    <source>
        <strain evidence="3">AQ028</strain>
        <tissue evidence="3">Male pupae</tissue>
    </source>
</reference>